<comment type="function">
    <text evidence="9">Catalyzes the phosphorylation of the position 2 hydroxy group of 4-diphosphocytidyl-2C-methyl-D-erythritol.</text>
</comment>
<evidence type="ECO:0000313" key="12">
    <source>
        <dbReference type="EMBL" id="MFD1833462.1"/>
    </source>
</evidence>
<evidence type="ECO:0000259" key="10">
    <source>
        <dbReference type="Pfam" id="PF00288"/>
    </source>
</evidence>
<organism evidence="12 13">
    <name type="scientific">Brachybacterium rhamnosum</name>
    <dbReference type="NCBI Taxonomy" id="173361"/>
    <lineage>
        <taxon>Bacteria</taxon>
        <taxon>Bacillati</taxon>
        <taxon>Actinomycetota</taxon>
        <taxon>Actinomycetes</taxon>
        <taxon>Micrococcales</taxon>
        <taxon>Dermabacteraceae</taxon>
        <taxon>Brachybacterium</taxon>
    </lineage>
</organism>
<dbReference type="SUPFAM" id="SSF54211">
    <property type="entry name" value="Ribosomal protein S5 domain 2-like"/>
    <property type="match status" value="1"/>
</dbReference>
<evidence type="ECO:0000256" key="3">
    <source>
        <dbReference type="ARBA" id="ARBA00017473"/>
    </source>
</evidence>
<evidence type="ECO:0000259" key="11">
    <source>
        <dbReference type="Pfam" id="PF08544"/>
    </source>
</evidence>
<feature type="active site" evidence="9">
    <location>
        <position position="147"/>
    </location>
</feature>
<protein>
    <recommendedName>
        <fullName evidence="3 9">4-diphosphocytidyl-2-C-methyl-D-erythritol kinase</fullName>
        <shortName evidence="9">CMK</shortName>
        <ecNumber evidence="2 9">2.7.1.148</ecNumber>
    </recommendedName>
    <alternativeName>
        <fullName evidence="8 9">4-(cytidine-5'-diphospho)-2-C-methyl-D-erythritol kinase</fullName>
    </alternativeName>
</protein>
<dbReference type="EC" id="2.7.1.148" evidence="2 9"/>
<dbReference type="PIRSF" id="PIRSF010376">
    <property type="entry name" value="IspE"/>
    <property type="match status" value="1"/>
</dbReference>
<evidence type="ECO:0000256" key="5">
    <source>
        <dbReference type="ARBA" id="ARBA00022741"/>
    </source>
</evidence>
<feature type="domain" description="GHMP kinase C-terminal" evidence="11">
    <location>
        <begin position="218"/>
        <end position="289"/>
    </location>
</feature>
<sequence>MTVPAAPPRRVVVQAPGKINLSLAVGAVDGRGYHELATVFHAVDLLETVTARAVDGAELTLAVDSRVPGDVPLDGTNLALRAAALLRERTGTRRGAALHVDKRVPVAGGMGGGSADAAAALVALDALWGLALGPAALTELAGELGADVPFALLGGTALGRGTGGDLTPLRTGGDPWWVLAVPGGHLSTPAVYRRADEIAEATGRALPARPEVDARQLDALAAGDTELLAATLSNDLQEAALGLHPGLAPVLDALRDAGAPGALVSGSGPTLAALARDERHARAIAERVHGAGVVEQCLLARGGAPGARVLAQD</sequence>
<comment type="catalytic activity">
    <reaction evidence="9">
        <text>4-CDP-2-C-methyl-D-erythritol + ATP = 4-CDP-2-C-methyl-D-erythritol 2-phosphate + ADP + H(+)</text>
        <dbReference type="Rhea" id="RHEA:18437"/>
        <dbReference type="ChEBI" id="CHEBI:15378"/>
        <dbReference type="ChEBI" id="CHEBI:30616"/>
        <dbReference type="ChEBI" id="CHEBI:57823"/>
        <dbReference type="ChEBI" id="CHEBI:57919"/>
        <dbReference type="ChEBI" id="CHEBI:456216"/>
        <dbReference type="EC" id="2.7.1.148"/>
    </reaction>
</comment>
<dbReference type="Proteomes" id="UP001597280">
    <property type="component" value="Unassembled WGS sequence"/>
</dbReference>
<comment type="pathway">
    <text evidence="9">Isoprenoid biosynthesis; isopentenyl diphosphate biosynthesis via DXP pathway; isopentenyl diphosphate from 1-deoxy-D-xylulose 5-phosphate: step 3/6.</text>
</comment>
<dbReference type="InterPro" id="IPR020568">
    <property type="entry name" value="Ribosomal_Su5_D2-typ_SF"/>
</dbReference>
<name>A0ABW4PT51_9MICO</name>
<dbReference type="SUPFAM" id="SSF55060">
    <property type="entry name" value="GHMP Kinase, C-terminal domain"/>
    <property type="match status" value="1"/>
</dbReference>
<evidence type="ECO:0000256" key="7">
    <source>
        <dbReference type="ARBA" id="ARBA00022840"/>
    </source>
</evidence>
<comment type="caution">
    <text evidence="12">The sequence shown here is derived from an EMBL/GenBank/DDBJ whole genome shotgun (WGS) entry which is preliminary data.</text>
</comment>
<dbReference type="Pfam" id="PF00288">
    <property type="entry name" value="GHMP_kinases_N"/>
    <property type="match status" value="1"/>
</dbReference>
<keyword evidence="5 9" id="KW-0547">Nucleotide-binding</keyword>
<evidence type="ECO:0000313" key="13">
    <source>
        <dbReference type="Proteomes" id="UP001597280"/>
    </source>
</evidence>
<dbReference type="Pfam" id="PF08544">
    <property type="entry name" value="GHMP_kinases_C"/>
    <property type="match status" value="1"/>
</dbReference>
<evidence type="ECO:0000256" key="4">
    <source>
        <dbReference type="ARBA" id="ARBA00022679"/>
    </source>
</evidence>
<dbReference type="InterPro" id="IPR004424">
    <property type="entry name" value="IspE"/>
</dbReference>
<dbReference type="GO" id="GO:0050515">
    <property type="term" value="F:4-(cytidine 5'-diphospho)-2-C-methyl-D-erythritol kinase activity"/>
    <property type="evidence" value="ECO:0007669"/>
    <property type="project" value="UniProtKB-EC"/>
</dbReference>
<feature type="binding site" evidence="9">
    <location>
        <begin position="105"/>
        <end position="115"/>
    </location>
    <ligand>
        <name>ATP</name>
        <dbReference type="ChEBI" id="CHEBI:30616"/>
    </ligand>
</feature>
<evidence type="ECO:0000256" key="6">
    <source>
        <dbReference type="ARBA" id="ARBA00022777"/>
    </source>
</evidence>
<dbReference type="NCBIfam" id="NF002870">
    <property type="entry name" value="PRK03188.1"/>
    <property type="match status" value="1"/>
</dbReference>
<keyword evidence="13" id="KW-1185">Reference proteome</keyword>
<reference evidence="13" key="1">
    <citation type="journal article" date="2019" name="Int. J. Syst. Evol. Microbiol.">
        <title>The Global Catalogue of Microorganisms (GCM) 10K type strain sequencing project: providing services to taxonomists for standard genome sequencing and annotation.</title>
        <authorList>
            <consortium name="The Broad Institute Genomics Platform"/>
            <consortium name="The Broad Institute Genome Sequencing Center for Infectious Disease"/>
            <person name="Wu L."/>
            <person name="Ma J."/>
        </authorList>
    </citation>
    <scope>NUCLEOTIDE SEQUENCE [LARGE SCALE GENOMIC DNA]</scope>
    <source>
        <strain evidence="13">JCM 11650</strain>
    </source>
</reference>
<evidence type="ECO:0000256" key="2">
    <source>
        <dbReference type="ARBA" id="ARBA00012052"/>
    </source>
</evidence>
<evidence type="ECO:0000256" key="8">
    <source>
        <dbReference type="ARBA" id="ARBA00032554"/>
    </source>
</evidence>
<dbReference type="Gene3D" id="3.30.70.890">
    <property type="entry name" value="GHMP kinase, C-terminal domain"/>
    <property type="match status" value="1"/>
</dbReference>
<dbReference type="PANTHER" id="PTHR43527:SF2">
    <property type="entry name" value="4-DIPHOSPHOCYTIDYL-2-C-METHYL-D-ERYTHRITOL KINASE, CHLOROPLASTIC"/>
    <property type="match status" value="1"/>
</dbReference>
<dbReference type="InterPro" id="IPR014721">
    <property type="entry name" value="Ribsml_uS5_D2-typ_fold_subgr"/>
</dbReference>
<dbReference type="RefSeq" id="WP_343903223.1">
    <property type="nucleotide sequence ID" value="NZ_BAAAIS010000001.1"/>
</dbReference>
<keyword evidence="4 9" id="KW-0808">Transferase</keyword>
<dbReference type="HAMAP" id="MF_00061">
    <property type="entry name" value="IspE"/>
    <property type="match status" value="1"/>
</dbReference>
<evidence type="ECO:0000256" key="1">
    <source>
        <dbReference type="ARBA" id="ARBA00009684"/>
    </source>
</evidence>
<feature type="domain" description="GHMP kinase N-terminal" evidence="10">
    <location>
        <begin position="77"/>
        <end position="155"/>
    </location>
</feature>
<keyword evidence="6 9" id="KW-0418">Kinase</keyword>
<feature type="active site" evidence="9">
    <location>
        <position position="18"/>
    </location>
</feature>
<dbReference type="InterPro" id="IPR013750">
    <property type="entry name" value="GHMP_kinase_C_dom"/>
</dbReference>
<dbReference type="InterPro" id="IPR036554">
    <property type="entry name" value="GHMP_kinase_C_sf"/>
</dbReference>
<dbReference type="NCBIfam" id="TIGR00154">
    <property type="entry name" value="ispE"/>
    <property type="match status" value="1"/>
</dbReference>
<dbReference type="PANTHER" id="PTHR43527">
    <property type="entry name" value="4-DIPHOSPHOCYTIDYL-2-C-METHYL-D-ERYTHRITOL KINASE, CHLOROPLASTIC"/>
    <property type="match status" value="1"/>
</dbReference>
<comment type="similarity">
    <text evidence="1 9">Belongs to the GHMP kinase family. IspE subfamily.</text>
</comment>
<evidence type="ECO:0000256" key="9">
    <source>
        <dbReference type="HAMAP-Rule" id="MF_00061"/>
    </source>
</evidence>
<dbReference type="InterPro" id="IPR006204">
    <property type="entry name" value="GHMP_kinase_N_dom"/>
</dbReference>
<dbReference type="Gene3D" id="3.30.230.10">
    <property type="match status" value="1"/>
</dbReference>
<keyword evidence="9" id="KW-0414">Isoprene biosynthesis</keyword>
<dbReference type="EMBL" id="JBHUFL010000001">
    <property type="protein sequence ID" value="MFD1833462.1"/>
    <property type="molecule type" value="Genomic_DNA"/>
</dbReference>
<accession>A0ABW4PT51</accession>
<keyword evidence="7 9" id="KW-0067">ATP-binding</keyword>
<gene>
    <name evidence="9" type="primary">ispE</name>
    <name evidence="12" type="ORF">ACFSDA_00115</name>
</gene>
<proteinExistence type="inferred from homology"/>